<dbReference type="Proteomes" id="UP000316726">
    <property type="component" value="Chromosome 1"/>
</dbReference>
<feature type="compositionally biased region" description="Basic and acidic residues" evidence="4">
    <location>
        <begin position="18"/>
        <end position="29"/>
    </location>
</feature>
<dbReference type="PANTHER" id="PTHR46652">
    <property type="entry name" value="LEUCINE-RICH REPEAT AND IQ DOMAIN-CONTAINING PROTEIN 1-RELATED"/>
    <property type="match status" value="1"/>
</dbReference>
<dbReference type="InterPro" id="IPR050836">
    <property type="entry name" value="SDS22/Internalin_LRR"/>
</dbReference>
<dbReference type="GO" id="GO:0005930">
    <property type="term" value="C:axoneme"/>
    <property type="evidence" value="ECO:0007669"/>
    <property type="project" value="UniProtKB-SubCell"/>
</dbReference>
<gene>
    <name evidence="5" type="ORF">A3770_01p05980</name>
</gene>
<dbReference type="PROSITE" id="PS51450">
    <property type="entry name" value="LRR"/>
    <property type="match status" value="2"/>
</dbReference>
<feature type="compositionally biased region" description="Polar residues" evidence="4">
    <location>
        <begin position="30"/>
        <end position="39"/>
    </location>
</feature>
<dbReference type="InterPro" id="IPR032675">
    <property type="entry name" value="LRR_dom_sf"/>
</dbReference>
<dbReference type="InterPro" id="IPR001611">
    <property type="entry name" value="Leu-rich_rpt"/>
</dbReference>
<evidence type="ECO:0000256" key="3">
    <source>
        <dbReference type="ARBA" id="ARBA00022737"/>
    </source>
</evidence>
<evidence type="ECO:0000313" key="6">
    <source>
        <dbReference type="Proteomes" id="UP000316726"/>
    </source>
</evidence>
<keyword evidence="3" id="KW-0677">Repeat</keyword>
<name>A0A5B8MFI1_9CHLO</name>
<evidence type="ECO:0000256" key="2">
    <source>
        <dbReference type="ARBA" id="ARBA00022614"/>
    </source>
</evidence>
<dbReference type="OrthoDB" id="676979at2759"/>
<dbReference type="SUPFAM" id="SSF52058">
    <property type="entry name" value="L domain-like"/>
    <property type="match status" value="1"/>
</dbReference>
<evidence type="ECO:0000313" key="5">
    <source>
        <dbReference type="EMBL" id="QDZ18080.1"/>
    </source>
</evidence>
<feature type="region of interest" description="Disordered" evidence="4">
    <location>
        <begin position="1"/>
        <end position="39"/>
    </location>
</feature>
<evidence type="ECO:0000256" key="4">
    <source>
        <dbReference type="SAM" id="MobiDB-lite"/>
    </source>
</evidence>
<evidence type="ECO:0000256" key="1">
    <source>
        <dbReference type="ARBA" id="ARBA00004430"/>
    </source>
</evidence>
<accession>A0A5B8MFI1</accession>
<dbReference type="PANTHER" id="PTHR46652:SF3">
    <property type="entry name" value="LEUCINE-RICH REPEAT-CONTAINING PROTEIN 9"/>
    <property type="match status" value="1"/>
</dbReference>
<keyword evidence="2" id="KW-0433">Leucine-rich repeat</keyword>
<protein>
    <submittedName>
        <fullName evidence="5">Leucine-rich repeat domain-containing protein</fullName>
    </submittedName>
</protein>
<reference evidence="5 6" key="1">
    <citation type="submission" date="2018-07" db="EMBL/GenBank/DDBJ databases">
        <title>The complete nuclear genome of the prasinophyte Chloropicon primus (CCMP1205).</title>
        <authorList>
            <person name="Pombert J.-F."/>
            <person name="Otis C."/>
            <person name="Turmel M."/>
            <person name="Lemieux C."/>
        </authorList>
    </citation>
    <scope>NUCLEOTIDE SEQUENCE [LARGE SCALE GENOMIC DNA]</scope>
    <source>
        <strain evidence="5 6">CCMP1205</strain>
    </source>
</reference>
<organism evidence="5 6">
    <name type="scientific">Chloropicon primus</name>
    <dbReference type="NCBI Taxonomy" id="1764295"/>
    <lineage>
        <taxon>Eukaryota</taxon>
        <taxon>Viridiplantae</taxon>
        <taxon>Chlorophyta</taxon>
        <taxon>Chloropicophyceae</taxon>
        <taxon>Chloropicales</taxon>
        <taxon>Chloropicaceae</taxon>
        <taxon>Chloropicon</taxon>
    </lineage>
</organism>
<comment type="subcellular location">
    <subcellularLocation>
        <location evidence="1">Cytoplasm</location>
        <location evidence="1">Cytoskeleton</location>
        <location evidence="1">Cilium axoneme</location>
    </subcellularLocation>
</comment>
<sequence length="290" mass="32573">MAPKTTLSATTMSSQESSKNDGATKDLVEQRTSQDTQPTEQELLKAIGWNSKYKNKTLEEVDEVMAQITHLKLHGLTPPLTRVDDLKRFKALSVLYLYDNKISYIGSLAPCKGLTHLYLQNNSLESTEMIQSLPNLKKLYMDCNCVARVSGLYGCSALEELHLSDQRLDSETSLEFNNGSLTSIAPTLKVFIAQGNNMSDVSKLSTLVELEEVDFSRNKIRESTSLKEMFEKCAKLKKLSLLSNPICKTSRGIEAEAILTCQNLEEFNNKEVTDKKRKCIQVMSTRKTKK</sequence>
<dbReference type="AlphaFoldDB" id="A0A5B8MFI1"/>
<dbReference type="CDD" id="cd21340">
    <property type="entry name" value="PPP1R42"/>
    <property type="match status" value="1"/>
</dbReference>
<dbReference type="Pfam" id="PF12799">
    <property type="entry name" value="LRR_4"/>
    <property type="match status" value="1"/>
</dbReference>
<feature type="compositionally biased region" description="Polar residues" evidence="4">
    <location>
        <begin position="1"/>
        <end position="17"/>
    </location>
</feature>
<proteinExistence type="predicted"/>
<dbReference type="Gene3D" id="3.80.10.10">
    <property type="entry name" value="Ribonuclease Inhibitor"/>
    <property type="match status" value="2"/>
</dbReference>
<dbReference type="InterPro" id="IPR025875">
    <property type="entry name" value="Leu-rich_rpt_4"/>
</dbReference>
<dbReference type="STRING" id="1764295.A0A5B8MFI1"/>
<dbReference type="EMBL" id="CP031034">
    <property type="protein sequence ID" value="QDZ18080.1"/>
    <property type="molecule type" value="Genomic_DNA"/>
</dbReference>
<keyword evidence="6" id="KW-1185">Reference proteome</keyword>